<reference evidence="1 2" key="1">
    <citation type="journal article" date="2014" name="Curr. Biol.">
        <title>The genome of the clonal raider ant Cerapachys biroi.</title>
        <authorList>
            <person name="Oxley P.R."/>
            <person name="Ji L."/>
            <person name="Fetter-Pruneda I."/>
            <person name="McKenzie S.K."/>
            <person name="Li C."/>
            <person name="Hu H."/>
            <person name="Zhang G."/>
            <person name="Kronauer D.J."/>
        </authorList>
    </citation>
    <scope>NUCLEOTIDE SEQUENCE [LARGE SCALE GENOMIC DNA]</scope>
</reference>
<protein>
    <submittedName>
        <fullName evidence="1">Uncharacterized protein</fullName>
    </submittedName>
</protein>
<gene>
    <name evidence="1" type="ORF">X777_15064</name>
</gene>
<evidence type="ECO:0000313" key="2">
    <source>
        <dbReference type="Proteomes" id="UP000053097"/>
    </source>
</evidence>
<organism evidence="1 2">
    <name type="scientific">Ooceraea biroi</name>
    <name type="common">Clonal raider ant</name>
    <name type="synonym">Cerapachys biroi</name>
    <dbReference type="NCBI Taxonomy" id="2015173"/>
    <lineage>
        <taxon>Eukaryota</taxon>
        <taxon>Metazoa</taxon>
        <taxon>Ecdysozoa</taxon>
        <taxon>Arthropoda</taxon>
        <taxon>Hexapoda</taxon>
        <taxon>Insecta</taxon>
        <taxon>Pterygota</taxon>
        <taxon>Neoptera</taxon>
        <taxon>Endopterygota</taxon>
        <taxon>Hymenoptera</taxon>
        <taxon>Apocrita</taxon>
        <taxon>Aculeata</taxon>
        <taxon>Formicoidea</taxon>
        <taxon>Formicidae</taxon>
        <taxon>Dorylinae</taxon>
        <taxon>Ooceraea</taxon>
    </lineage>
</organism>
<accession>A0A026WVV4</accession>
<keyword evidence="2" id="KW-1185">Reference proteome</keyword>
<dbReference type="AlphaFoldDB" id="A0A026WVV4"/>
<evidence type="ECO:0000313" key="1">
    <source>
        <dbReference type="EMBL" id="EZA60127.1"/>
    </source>
</evidence>
<dbReference type="EMBL" id="KK107079">
    <property type="protein sequence ID" value="EZA60127.1"/>
    <property type="molecule type" value="Genomic_DNA"/>
</dbReference>
<name>A0A026WVV4_OOCBI</name>
<dbReference type="Proteomes" id="UP000053097">
    <property type="component" value="Unassembled WGS sequence"/>
</dbReference>
<sequence length="94" mass="10690">MNSGGKQLRVRISDVSFLKRDSLTSEEFFQMLTVQFGQCGNQLGHVLFSKVPNDLKSSSISVSYAANLWREAMAHKNFRCFAPQTIRSMSRNEK</sequence>
<proteinExistence type="predicted"/>